<reference evidence="1" key="1">
    <citation type="submission" date="2014-09" db="EMBL/GenBank/DDBJ databases">
        <authorList>
            <person name="Magalhaes I.L.F."/>
            <person name="Oliveira U."/>
            <person name="Santos F.R."/>
            <person name="Vidigal T.H.D.A."/>
            <person name="Brescovit A.D."/>
            <person name="Santos A.J."/>
        </authorList>
    </citation>
    <scope>NUCLEOTIDE SEQUENCE</scope>
    <source>
        <tissue evidence="1">Shoot tissue taken approximately 20 cm above the soil surface</tissue>
    </source>
</reference>
<protein>
    <submittedName>
        <fullName evidence="1">Uncharacterized protein</fullName>
    </submittedName>
</protein>
<sequence length="10" mass="1060">MGKIEKKIGG</sequence>
<organism evidence="1">
    <name type="scientific">Arundo donax</name>
    <name type="common">Giant reed</name>
    <name type="synonym">Donax arundinaceus</name>
    <dbReference type="NCBI Taxonomy" id="35708"/>
    <lineage>
        <taxon>Eukaryota</taxon>
        <taxon>Viridiplantae</taxon>
        <taxon>Streptophyta</taxon>
        <taxon>Embryophyta</taxon>
        <taxon>Tracheophyta</taxon>
        <taxon>Spermatophyta</taxon>
        <taxon>Magnoliopsida</taxon>
        <taxon>Liliopsida</taxon>
        <taxon>Poales</taxon>
        <taxon>Poaceae</taxon>
        <taxon>PACMAD clade</taxon>
        <taxon>Arundinoideae</taxon>
        <taxon>Arundineae</taxon>
        <taxon>Arundo</taxon>
    </lineage>
</organism>
<dbReference type="EMBL" id="GBRH01227953">
    <property type="protein sequence ID" value="JAD69942.1"/>
    <property type="molecule type" value="Transcribed_RNA"/>
</dbReference>
<name>A0A0A9CEL2_ARUDO</name>
<proteinExistence type="predicted"/>
<evidence type="ECO:0000313" key="1">
    <source>
        <dbReference type="EMBL" id="JAD69942.1"/>
    </source>
</evidence>
<reference evidence="1" key="2">
    <citation type="journal article" date="2015" name="Data Brief">
        <title>Shoot transcriptome of the giant reed, Arundo donax.</title>
        <authorList>
            <person name="Barrero R.A."/>
            <person name="Guerrero F.D."/>
            <person name="Moolhuijzen P."/>
            <person name="Goolsby J.A."/>
            <person name="Tidwell J."/>
            <person name="Bellgard S.E."/>
            <person name="Bellgard M.I."/>
        </authorList>
    </citation>
    <scope>NUCLEOTIDE SEQUENCE</scope>
    <source>
        <tissue evidence="1">Shoot tissue taken approximately 20 cm above the soil surface</tissue>
    </source>
</reference>
<accession>A0A0A9CEL2</accession>